<evidence type="ECO:0000259" key="3">
    <source>
        <dbReference type="Pfam" id="PF11795"/>
    </source>
</evidence>
<evidence type="ECO:0008006" key="6">
    <source>
        <dbReference type="Google" id="ProtNLM"/>
    </source>
</evidence>
<dbReference type="InterPro" id="IPR014544">
    <property type="entry name" value="UCP028408"/>
</dbReference>
<dbReference type="InterPro" id="IPR024534">
    <property type="entry name" value="JetD_C"/>
</dbReference>
<name>A0A366IDU0_9MICO</name>
<protein>
    <recommendedName>
        <fullName evidence="6">Wadjet protein JetD C-terminal domain-containing protein</fullName>
    </recommendedName>
</protein>
<reference evidence="4 5" key="1">
    <citation type="submission" date="2018-06" db="EMBL/GenBank/DDBJ databases">
        <title>Freshwater and sediment microbial communities from various areas in North America, analyzing microbe dynamics in response to fracking.</title>
        <authorList>
            <person name="Lamendella R."/>
        </authorList>
    </citation>
    <scope>NUCLEOTIDE SEQUENCE [LARGE SCALE GENOMIC DNA]</scope>
    <source>
        <strain evidence="4 5">3b_TX</strain>
    </source>
</reference>
<evidence type="ECO:0000259" key="2">
    <source>
        <dbReference type="Pfam" id="PF09983"/>
    </source>
</evidence>
<dbReference type="InterPro" id="IPR024537">
    <property type="entry name" value="DUF3322"/>
</dbReference>
<proteinExistence type="predicted"/>
<evidence type="ECO:0000313" key="5">
    <source>
        <dbReference type="Proteomes" id="UP000253509"/>
    </source>
</evidence>
<dbReference type="Pfam" id="PF09983">
    <property type="entry name" value="JetD_C"/>
    <property type="match status" value="1"/>
</dbReference>
<evidence type="ECO:0000313" key="4">
    <source>
        <dbReference type="EMBL" id="RBP69212.1"/>
    </source>
</evidence>
<dbReference type="PIRSF" id="PIRSF028408">
    <property type="entry name" value="UCP028408"/>
    <property type="match status" value="1"/>
</dbReference>
<accession>A0A366IDU0</accession>
<dbReference type="Pfam" id="PF11795">
    <property type="entry name" value="DUF3322"/>
    <property type="match status" value="1"/>
</dbReference>
<keyword evidence="5" id="KW-1185">Reference proteome</keyword>
<feature type="domain" description="DUF3322" evidence="3">
    <location>
        <begin position="46"/>
        <end position="238"/>
    </location>
</feature>
<feature type="region of interest" description="Disordered" evidence="1">
    <location>
        <begin position="135"/>
        <end position="170"/>
    </location>
</feature>
<feature type="domain" description="Wadjet protein JetD C-terminal" evidence="2">
    <location>
        <begin position="250"/>
        <end position="417"/>
    </location>
</feature>
<dbReference type="AlphaFoldDB" id="A0A366IDU0"/>
<feature type="compositionally biased region" description="Pro residues" evidence="1">
    <location>
        <begin position="139"/>
        <end position="150"/>
    </location>
</feature>
<sequence length="426" mass="46558">MITVEEARDTAGVRLRRNLAVWVAEAAIAVVADGEDGRGRSSPPAFHLGLRPPTQKQVLADQAAAESWARDWREAERRHRVSIDWEPRSWRAVGRQDVPVRLTVGSPDDLAAFVGGQTLRDWRRLRDRAAAIRTRWPGPSHPVVPGPGEPDAPLSGPGGPGPSMRAPSESGAHDFAAVIRAQAKPLLGLGDEEFTTVLDVVDWLATHPLGTMRPRQLPIRGVDSKWFGRHRTLVTALLGLTHAPAELDILDAEATVRIRICDPGMRPGGLRDLSSPVDQLAELPVSPHTVLVVENLETVLALPDLPGVVAVHGSGYAVDAVARIPWAASARMLYWGDLDSHGFAILGRLRSHVPEVRSFLMDEDTLLAHRDLWVSEPKPFTGRVTALTGSEQRALDRLRAEGNVRLEQERIPWARALEVIMEVASS</sequence>
<dbReference type="EMBL" id="QNSB01000014">
    <property type="protein sequence ID" value="RBP69212.1"/>
    <property type="molecule type" value="Genomic_DNA"/>
</dbReference>
<dbReference type="Proteomes" id="UP000253509">
    <property type="component" value="Unassembled WGS sequence"/>
</dbReference>
<gene>
    <name evidence="4" type="ORF">DFO65_11456</name>
</gene>
<dbReference type="RefSeq" id="WP_113905369.1">
    <property type="nucleotide sequence ID" value="NZ_QNSB01000014.1"/>
</dbReference>
<comment type="caution">
    <text evidence="4">The sequence shown here is derived from an EMBL/GenBank/DDBJ whole genome shotgun (WGS) entry which is preliminary data.</text>
</comment>
<evidence type="ECO:0000256" key="1">
    <source>
        <dbReference type="SAM" id="MobiDB-lite"/>
    </source>
</evidence>
<organism evidence="4 5">
    <name type="scientific">Brevibacterium celere</name>
    <dbReference type="NCBI Taxonomy" id="225845"/>
    <lineage>
        <taxon>Bacteria</taxon>
        <taxon>Bacillati</taxon>
        <taxon>Actinomycetota</taxon>
        <taxon>Actinomycetes</taxon>
        <taxon>Micrococcales</taxon>
        <taxon>Brevibacteriaceae</taxon>
        <taxon>Brevibacterium</taxon>
    </lineage>
</organism>